<name>N9LNV4_9GAMM</name>
<sequence length="243" mass="25504">MSWVAAGVGTVSIVGGLVSSSKAAKQQKAEMGLRREALDFSKQRYNEANSLYGDSIKGLVSLANQDIKPDLGGVTSRALADVTTQFGNSQEIIERNNARMGVNPNSGVMQSQMRRASLSEALAKAGVTTAAREQERLNVDNKHWNRLNTVATLGVNQMNGTAAGIGQATGDLANSYGRNADYLNNAASNAIGSGLGLLASVDWSKFNTPKNTTTPTNSPNAFNTPQGALFDNVPLTNSGTLLG</sequence>
<evidence type="ECO:0000313" key="1">
    <source>
        <dbReference type="EMBL" id="ENW97972.1"/>
    </source>
</evidence>
<protein>
    <submittedName>
        <fullName evidence="1">Uncharacterized protein</fullName>
    </submittedName>
</protein>
<evidence type="ECO:0000313" key="2">
    <source>
        <dbReference type="Proteomes" id="UP000013248"/>
    </source>
</evidence>
<dbReference type="Proteomes" id="UP000013248">
    <property type="component" value="Unassembled WGS sequence"/>
</dbReference>
<gene>
    <name evidence="1" type="ORF">F900_03439</name>
</gene>
<dbReference type="RefSeq" id="WP_005219375.1">
    <property type="nucleotide sequence ID" value="NZ_KB850089.1"/>
</dbReference>
<proteinExistence type="predicted"/>
<reference evidence="1 2" key="1">
    <citation type="submission" date="2013-02" db="EMBL/GenBank/DDBJ databases">
        <title>The Genome Sequence of Acinetobacter sp. ANC 3862.</title>
        <authorList>
            <consortium name="The Broad Institute Genome Sequencing Platform"/>
            <consortium name="The Broad Institute Genome Sequencing Center for Infectious Disease"/>
            <person name="Cerqueira G."/>
            <person name="Feldgarden M."/>
            <person name="Courvalin P."/>
            <person name="Perichon B."/>
            <person name="Grillot-Courvalin C."/>
            <person name="Clermont D."/>
            <person name="Rocha E."/>
            <person name="Yoon E.-J."/>
            <person name="Nemec A."/>
            <person name="Walker B."/>
            <person name="Young S.K."/>
            <person name="Zeng Q."/>
            <person name="Gargeya S."/>
            <person name="Fitzgerald M."/>
            <person name="Haas B."/>
            <person name="Abouelleil A."/>
            <person name="Alvarado L."/>
            <person name="Arachchi H.M."/>
            <person name="Berlin A.M."/>
            <person name="Chapman S.B."/>
            <person name="Dewar J."/>
            <person name="Goldberg J."/>
            <person name="Griggs A."/>
            <person name="Gujja S."/>
            <person name="Hansen M."/>
            <person name="Howarth C."/>
            <person name="Imamovic A."/>
            <person name="Larimer J."/>
            <person name="McCowan C."/>
            <person name="Murphy C."/>
            <person name="Neiman D."/>
            <person name="Pearson M."/>
            <person name="Priest M."/>
            <person name="Roberts A."/>
            <person name="Saif S."/>
            <person name="Shea T."/>
            <person name="Sisk P."/>
            <person name="Sykes S."/>
            <person name="Wortman J."/>
            <person name="Nusbaum C."/>
            <person name="Birren B."/>
        </authorList>
    </citation>
    <scope>NUCLEOTIDE SEQUENCE [LARGE SCALE GENOMIC DNA]</scope>
    <source>
        <strain evidence="1 2">ANC 3862</strain>
    </source>
</reference>
<dbReference type="EMBL" id="APRP01000034">
    <property type="protein sequence ID" value="ENW97972.1"/>
    <property type="molecule type" value="Genomic_DNA"/>
</dbReference>
<accession>N9LNV4</accession>
<dbReference type="PATRIC" id="fig|1217705.3.peg.3338"/>
<dbReference type="HOGENOM" id="CLU_1056139_0_0_6"/>
<comment type="caution">
    <text evidence="1">The sequence shown here is derived from an EMBL/GenBank/DDBJ whole genome shotgun (WGS) entry which is preliminary data.</text>
</comment>
<organism evidence="1 2">
    <name type="scientific">Acinetobacter modestus</name>
    <dbReference type="NCBI Taxonomy" id="1776740"/>
    <lineage>
        <taxon>Bacteria</taxon>
        <taxon>Pseudomonadati</taxon>
        <taxon>Pseudomonadota</taxon>
        <taxon>Gammaproteobacteria</taxon>
        <taxon>Moraxellales</taxon>
        <taxon>Moraxellaceae</taxon>
        <taxon>Acinetobacter</taxon>
    </lineage>
</organism>
<dbReference type="AlphaFoldDB" id="N9LNV4"/>
<dbReference type="eggNOG" id="ENOG5031RM8">
    <property type="taxonomic scope" value="Bacteria"/>
</dbReference>